<dbReference type="PIRSF" id="PIRSF004923">
    <property type="entry name" value="RseC"/>
    <property type="match status" value="1"/>
</dbReference>
<feature type="transmembrane region" description="Helical" evidence="1">
    <location>
        <begin position="102"/>
        <end position="119"/>
    </location>
</feature>
<protein>
    <submittedName>
        <fullName evidence="2">RseC/MucC-like positive regulator of sigma(E)</fullName>
    </submittedName>
</protein>
<dbReference type="OrthoDB" id="1734233at2"/>
<organism evidence="2 3">
    <name type="scientific">Keratinibaculum paraultunense</name>
    <dbReference type="NCBI Taxonomy" id="1278232"/>
    <lineage>
        <taxon>Bacteria</taxon>
        <taxon>Bacillati</taxon>
        <taxon>Bacillota</taxon>
        <taxon>Tissierellia</taxon>
        <taxon>Tissierellales</taxon>
        <taxon>Tepidimicrobiaceae</taxon>
        <taxon>Keratinibaculum</taxon>
    </lineage>
</organism>
<dbReference type="Pfam" id="PF04246">
    <property type="entry name" value="RseC_MucC"/>
    <property type="match status" value="1"/>
</dbReference>
<gene>
    <name evidence="2" type="ORF">EDD65_10543</name>
</gene>
<name>A0A4R3KVB9_9FIRM</name>
<evidence type="ECO:0000313" key="3">
    <source>
        <dbReference type="Proteomes" id="UP000294567"/>
    </source>
</evidence>
<dbReference type="PANTHER" id="PTHR35867:SF1">
    <property type="entry name" value="PROTEIN RSEC"/>
    <property type="match status" value="1"/>
</dbReference>
<keyword evidence="1" id="KW-0812">Transmembrane</keyword>
<evidence type="ECO:0000313" key="2">
    <source>
        <dbReference type="EMBL" id="TCS89571.1"/>
    </source>
</evidence>
<keyword evidence="1" id="KW-0472">Membrane</keyword>
<evidence type="ECO:0000256" key="1">
    <source>
        <dbReference type="SAM" id="Phobius"/>
    </source>
</evidence>
<dbReference type="AlphaFoldDB" id="A0A4R3KVB9"/>
<dbReference type="EMBL" id="SMAE01000005">
    <property type="protein sequence ID" value="TCS89571.1"/>
    <property type="molecule type" value="Genomic_DNA"/>
</dbReference>
<accession>A0A4R3KVB9</accession>
<reference evidence="2 3" key="1">
    <citation type="submission" date="2019-03" db="EMBL/GenBank/DDBJ databases">
        <title>Genomic Encyclopedia of Type Strains, Phase IV (KMG-IV): sequencing the most valuable type-strain genomes for metagenomic binning, comparative biology and taxonomic classification.</title>
        <authorList>
            <person name="Goeker M."/>
        </authorList>
    </citation>
    <scope>NUCLEOTIDE SEQUENCE [LARGE SCALE GENOMIC DNA]</scope>
    <source>
        <strain evidence="2 3">DSM 26752</strain>
    </source>
</reference>
<dbReference type="PANTHER" id="PTHR35867">
    <property type="entry name" value="PROTEIN RSEC"/>
    <property type="match status" value="1"/>
</dbReference>
<proteinExistence type="predicted"/>
<sequence length="144" mass="16166">MDQIGYIRNVYDDMAEVEVRRISGCGGSCSSCGGACNVPSITVQMENLIGAKPGDYVEIRGKSNKIIKYALIVYMIPFFMLILGIITGISIFKSFSIDNFEIYSLLIGMAFLSISFLIVRKIDNFIRDRNDKAMEMVRILKVNK</sequence>
<feature type="transmembrane region" description="Helical" evidence="1">
    <location>
        <begin position="69"/>
        <end position="90"/>
    </location>
</feature>
<dbReference type="RefSeq" id="WP_132027074.1">
    <property type="nucleotide sequence ID" value="NZ_CP068564.1"/>
</dbReference>
<dbReference type="InterPro" id="IPR007359">
    <property type="entry name" value="SigmaE_reg_RseC_MucC"/>
</dbReference>
<dbReference type="InterPro" id="IPR026268">
    <property type="entry name" value="RseC"/>
</dbReference>
<keyword evidence="1" id="KW-1133">Transmembrane helix</keyword>
<keyword evidence="3" id="KW-1185">Reference proteome</keyword>
<comment type="caution">
    <text evidence="2">The sequence shown here is derived from an EMBL/GenBank/DDBJ whole genome shotgun (WGS) entry which is preliminary data.</text>
</comment>
<dbReference type="Proteomes" id="UP000294567">
    <property type="component" value="Unassembled WGS sequence"/>
</dbReference>